<evidence type="ECO:0000313" key="6">
    <source>
        <dbReference type="Proteomes" id="UP000315395"/>
    </source>
</evidence>
<dbReference type="PANTHER" id="PTHR47691:SF3">
    <property type="entry name" value="HTH-TYPE TRANSCRIPTIONAL REGULATOR RV0890C-RELATED"/>
    <property type="match status" value="1"/>
</dbReference>
<sequence>MPELRFGVLGALEVHVDGHLRHIPPGRQRAVLSCLLAHGRHPVGADSLIEAAWPRDLPDDPPSALRTVLSRLRTRLGHTAIELDPAGYRLVAGVVDADEFVTLLDSSRSAEPGVARDLLSRALALWRGPALGEYADAPFATDLAGHLEQLRAEAREGQAAALIETGEPAAAVPVLAQLVTDEPFRGRAVELLATALYHSGRQTEALQGLREHRALLGGELGLDPSPDLVELEERILGHELAAPRRRPSGSSSSGLRVWLDTSTPFIGREEELADLAGAVVANHVTVVTGPGGVGKSRLAAESLPGLHERLRLPVVVCELATVSAGRAATALADSLGLRTEPETVLSDLVDYLGAVPHLLVLDNCEHLVEEVVPVVTTLARRCFRVRVLATSRRRLGVLTELQVPLQPLRLPDATEPVSTQGSAASVRLFGDRVRRLRPSFAVTADNTAQVAELCRRCDGLPLALELAASRTATSSLGEVLAQMAARTHVGLSAVVAWSYGLLTSEQRALLDLVSVFGGDFTAEDVRGLTAHLPGWEADTTSALAEIVESSLVAHHLVGSGARYHLLEMVRDFAGRRLAESGRAQQVCRGHAEWQREVVTRIQDDWASADGLELGERMSAASAEVVVALRWSLDAQERVLASQIAHAVVQCWHWTPGPTLRDLIIEVAEDGVRHPGPHVAAGVAAGAFFAGERGEVGRAVELATASLEMSQDPLAALTAVLALAVAAMYSGDHAEAVRRFRQLAESPGFVGEAHTSLALLACYADDLATAREHAEVALAAGAAGSDHTLAFARYAAGEVAARTDPERGVTLLRQAVKEADRVDAEQVSRVARVAIFALLVRGGRSEQAVILGLDLVVELRRLSAWAQIWTLLRMFAELLALLDRWSDAAFFLGAAAGAPSAPPPVGADIERYAVLQAALSTHLGDRVAEQIASLAAVTPRTQVLGRAERLLEDLSKQP</sequence>
<protein>
    <submittedName>
        <fullName evidence="5">AfsR/SARP family transcriptional regulator</fullName>
    </submittedName>
</protein>
<dbReference type="InterPro" id="IPR001867">
    <property type="entry name" value="OmpR/PhoB-type_DNA-bd"/>
</dbReference>
<dbReference type="InterPro" id="IPR036388">
    <property type="entry name" value="WH-like_DNA-bd_sf"/>
</dbReference>
<reference evidence="5 6" key="1">
    <citation type="submission" date="2019-07" db="EMBL/GenBank/DDBJ databases">
        <title>complete genome sequencing of Ornithinimicrobium sp. H23M54.</title>
        <authorList>
            <person name="Bae J.-W."/>
            <person name="Lee S.-Y."/>
        </authorList>
    </citation>
    <scope>NUCLEOTIDE SEQUENCE [LARGE SCALE GENOMIC DNA]</scope>
    <source>
        <strain evidence="5 6">H23M54</strain>
    </source>
</reference>
<dbReference type="InterPro" id="IPR011990">
    <property type="entry name" value="TPR-like_helical_dom_sf"/>
</dbReference>
<dbReference type="SMART" id="SM00862">
    <property type="entry name" value="Trans_reg_C"/>
    <property type="match status" value="1"/>
</dbReference>
<dbReference type="EMBL" id="CP041616">
    <property type="protein sequence ID" value="QDO88267.1"/>
    <property type="molecule type" value="Genomic_DNA"/>
</dbReference>
<dbReference type="InterPro" id="IPR027417">
    <property type="entry name" value="P-loop_NTPase"/>
</dbReference>
<dbReference type="SMART" id="SM01043">
    <property type="entry name" value="BTAD"/>
    <property type="match status" value="1"/>
</dbReference>
<dbReference type="GO" id="GO:0003677">
    <property type="term" value="F:DNA binding"/>
    <property type="evidence" value="ECO:0007669"/>
    <property type="project" value="UniProtKB-UniRule"/>
</dbReference>
<dbReference type="Gene3D" id="3.40.50.300">
    <property type="entry name" value="P-loop containing nucleotide triphosphate hydrolases"/>
    <property type="match status" value="1"/>
</dbReference>
<organism evidence="5 6">
    <name type="scientific">Ornithinimicrobium ciconiae</name>
    <dbReference type="NCBI Taxonomy" id="2594265"/>
    <lineage>
        <taxon>Bacteria</taxon>
        <taxon>Bacillati</taxon>
        <taxon>Actinomycetota</taxon>
        <taxon>Actinomycetes</taxon>
        <taxon>Micrococcales</taxon>
        <taxon>Ornithinimicrobiaceae</taxon>
        <taxon>Ornithinimicrobium</taxon>
    </lineage>
</organism>
<dbReference type="InterPro" id="IPR016032">
    <property type="entry name" value="Sig_transdc_resp-reg_C-effctor"/>
</dbReference>
<dbReference type="Proteomes" id="UP000315395">
    <property type="component" value="Chromosome"/>
</dbReference>
<dbReference type="AlphaFoldDB" id="A0A516G9R7"/>
<dbReference type="GO" id="GO:0006355">
    <property type="term" value="P:regulation of DNA-templated transcription"/>
    <property type="evidence" value="ECO:0007669"/>
    <property type="project" value="InterPro"/>
</dbReference>
<keyword evidence="2 3" id="KW-0238">DNA-binding</keyword>
<dbReference type="RefSeq" id="WP_143782942.1">
    <property type="nucleotide sequence ID" value="NZ_CP041616.1"/>
</dbReference>
<dbReference type="PROSITE" id="PS51755">
    <property type="entry name" value="OMPR_PHOB"/>
    <property type="match status" value="1"/>
</dbReference>
<dbReference type="Gene3D" id="1.10.10.10">
    <property type="entry name" value="Winged helix-like DNA-binding domain superfamily/Winged helix DNA-binding domain"/>
    <property type="match status" value="1"/>
</dbReference>
<evidence type="ECO:0000313" key="5">
    <source>
        <dbReference type="EMBL" id="QDO88267.1"/>
    </source>
</evidence>
<gene>
    <name evidence="5" type="ORF">FNH13_07835</name>
</gene>
<name>A0A516G9R7_9MICO</name>
<evidence type="ECO:0000256" key="2">
    <source>
        <dbReference type="ARBA" id="ARBA00023125"/>
    </source>
</evidence>
<dbReference type="CDD" id="cd15831">
    <property type="entry name" value="BTAD"/>
    <property type="match status" value="1"/>
</dbReference>
<dbReference type="PANTHER" id="PTHR47691">
    <property type="entry name" value="REGULATOR-RELATED"/>
    <property type="match status" value="1"/>
</dbReference>
<feature type="DNA-binding region" description="OmpR/PhoB-type" evidence="3">
    <location>
        <begin position="1"/>
        <end position="92"/>
    </location>
</feature>
<comment type="similarity">
    <text evidence="1">Belongs to the AfsR/DnrI/RedD regulatory family.</text>
</comment>
<dbReference type="GO" id="GO:0000160">
    <property type="term" value="P:phosphorelay signal transduction system"/>
    <property type="evidence" value="ECO:0007669"/>
    <property type="project" value="InterPro"/>
</dbReference>
<keyword evidence="6" id="KW-1185">Reference proteome</keyword>
<dbReference type="Gene3D" id="1.25.40.10">
    <property type="entry name" value="Tetratricopeptide repeat domain"/>
    <property type="match status" value="2"/>
</dbReference>
<feature type="domain" description="OmpR/PhoB-type" evidence="4">
    <location>
        <begin position="1"/>
        <end position="92"/>
    </location>
</feature>
<evidence type="ECO:0000256" key="3">
    <source>
        <dbReference type="PROSITE-ProRule" id="PRU01091"/>
    </source>
</evidence>
<evidence type="ECO:0000256" key="1">
    <source>
        <dbReference type="ARBA" id="ARBA00005820"/>
    </source>
</evidence>
<accession>A0A516G9R7</accession>
<evidence type="ECO:0000259" key="4">
    <source>
        <dbReference type="PROSITE" id="PS51755"/>
    </source>
</evidence>
<dbReference type="KEGG" id="orz:FNH13_07835"/>
<dbReference type="OrthoDB" id="3691954at2"/>
<dbReference type="SUPFAM" id="SSF46894">
    <property type="entry name" value="C-terminal effector domain of the bipartite response regulators"/>
    <property type="match status" value="1"/>
</dbReference>
<dbReference type="Pfam" id="PF03704">
    <property type="entry name" value="BTAD"/>
    <property type="match status" value="1"/>
</dbReference>
<proteinExistence type="inferred from homology"/>
<dbReference type="SUPFAM" id="SSF52540">
    <property type="entry name" value="P-loop containing nucleoside triphosphate hydrolases"/>
    <property type="match status" value="1"/>
</dbReference>
<dbReference type="SUPFAM" id="SSF48452">
    <property type="entry name" value="TPR-like"/>
    <property type="match status" value="2"/>
</dbReference>
<dbReference type="InterPro" id="IPR005158">
    <property type="entry name" value="BTAD"/>
</dbReference>